<keyword evidence="2" id="KW-1133">Transmembrane helix</keyword>
<protein>
    <submittedName>
        <fullName evidence="3">Uncharacterized protein</fullName>
    </submittedName>
</protein>
<keyword evidence="2" id="KW-0812">Transmembrane</keyword>
<comment type="caution">
    <text evidence="3">The sequence shown here is derived from an EMBL/GenBank/DDBJ whole genome shotgun (WGS) entry which is preliminary data.</text>
</comment>
<name>A0AAD7NRP6_9AGAR</name>
<accession>A0AAD7NRP6</accession>
<evidence type="ECO:0000256" key="2">
    <source>
        <dbReference type="SAM" id="Phobius"/>
    </source>
</evidence>
<proteinExistence type="predicted"/>
<keyword evidence="2" id="KW-0472">Membrane</keyword>
<gene>
    <name evidence="3" type="ORF">DFH07DRAFT_171843</name>
</gene>
<sequence>MTTAFSDGPPFTEAFSQQFASVGQTSVATTSFPTPTTILVTETTVVTATSSGGIAPTPTSPPPKGQNSGLSIGAITGLSLGIGLLVGLVAAMLIIFARRRRAPKNIQSRGTDQGEALLGYQDKEKQPTLYDPAPQPIPHARVVEWVQRTRAVSISTIASSFFPTIADSETTVARSQSIGGMSSRSTYSQMSALRAENNYPEFEGPSRPPDLYKINE</sequence>
<dbReference type="AlphaFoldDB" id="A0AAD7NRP6"/>
<evidence type="ECO:0000256" key="1">
    <source>
        <dbReference type="SAM" id="MobiDB-lite"/>
    </source>
</evidence>
<keyword evidence="4" id="KW-1185">Reference proteome</keyword>
<organism evidence="3 4">
    <name type="scientific">Mycena maculata</name>
    <dbReference type="NCBI Taxonomy" id="230809"/>
    <lineage>
        <taxon>Eukaryota</taxon>
        <taxon>Fungi</taxon>
        <taxon>Dikarya</taxon>
        <taxon>Basidiomycota</taxon>
        <taxon>Agaricomycotina</taxon>
        <taxon>Agaricomycetes</taxon>
        <taxon>Agaricomycetidae</taxon>
        <taxon>Agaricales</taxon>
        <taxon>Marasmiineae</taxon>
        <taxon>Mycenaceae</taxon>
        <taxon>Mycena</taxon>
    </lineage>
</organism>
<dbReference type="EMBL" id="JARJLG010000019">
    <property type="protein sequence ID" value="KAJ7772734.1"/>
    <property type="molecule type" value="Genomic_DNA"/>
</dbReference>
<reference evidence="3" key="1">
    <citation type="submission" date="2023-03" db="EMBL/GenBank/DDBJ databases">
        <title>Massive genome expansion in bonnet fungi (Mycena s.s.) driven by repeated elements and novel gene families across ecological guilds.</title>
        <authorList>
            <consortium name="Lawrence Berkeley National Laboratory"/>
            <person name="Harder C.B."/>
            <person name="Miyauchi S."/>
            <person name="Viragh M."/>
            <person name="Kuo A."/>
            <person name="Thoen E."/>
            <person name="Andreopoulos B."/>
            <person name="Lu D."/>
            <person name="Skrede I."/>
            <person name="Drula E."/>
            <person name="Henrissat B."/>
            <person name="Morin E."/>
            <person name="Kohler A."/>
            <person name="Barry K."/>
            <person name="LaButti K."/>
            <person name="Morin E."/>
            <person name="Salamov A."/>
            <person name="Lipzen A."/>
            <person name="Mereny Z."/>
            <person name="Hegedus B."/>
            <person name="Baldrian P."/>
            <person name="Stursova M."/>
            <person name="Weitz H."/>
            <person name="Taylor A."/>
            <person name="Grigoriev I.V."/>
            <person name="Nagy L.G."/>
            <person name="Martin F."/>
            <person name="Kauserud H."/>
        </authorList>
    </citation>
    <scope>NUCLEOTIDE SEQUENCE</scope>
    <source>
        <strain evidence="3">CBHHK188m</strain>
    </source>
</reference>
<feature type="region of interest" description="Disordered" evidence="1">
    <location>
        <begin position="49"/>
        <end position="68"/>
    </location>
</feature>
<evidence type="ECO:0000313" key="3">
    <source>
        <dbReference type="EMBL" id="KAJ7772734.1"/>
    </source>
</evidence>
<evidence type="ECO:0000313" key="4">
    <source>
        <dbReference type="Proteomes" id="UP001215280"/>
    </source>
</evidence>
<feature type="transmembrane region" description="Helical" evidence="2">
    <location>
        <begin position="70"/>
        <end position="97"/>
    </location>
</feature>
<dbReference type="Proteomes" id="UP001215280">
    <property type="component" value="Unassembled WGS sequence"/>
</dbReference>